<organism evidence="1 2">
    <name type="scientific">Enterococcus florum</name>
    <dbReference type="NCBI Taxonomy" id="2480627"/>
    <lineage>
        <taxon>Bacteria</taxon>
        <taxon>Bacillati</taxon>
        <taxon>Bacillota</taxon>
        <taxon>Bacilli</taxon>
        <taxon>Lactobacillales</taxon>
        <taxon>Enterococcaceae</taxon>
        <taxon>Enterococcus</taxon>
    </lineage>
</organism>
<reference evidence="2" key="1">
    <citation type="submission" date="2019-02" db="EMBL/GenBank/DDBJ databases">
        <title>Draft genome sequence of Enterococcus sp. Gos25-1.</title>
        <authorList>
            <person name="Tanaka N."/>
            <person name="Shiwa Y."/>
            <person name="Fujita N."/>
        </authorList>
    </citation>
    <scope>NUCLEOTIDE SEQUENCE [LARGE SCALE GENOMIC DNA]</scope>
    <source>
        <strain evidence="2">Gos25-1</strain>
    </source>
</reference>
<protein>
    <submittedName>
        <fullName evidence="1">Uncharacterized protein</fullName>
    </submittedName>
</protein>
<evidence type="ECO:0000313" key="1">
    <source>
        <dbReference type="EMBL" id="GCF92714.1"/>
    </source>
</evidence>
<keyword evidence="2" id="KW-1185">Reference proteome</keyword>
<proteinExistence type="predicted"/>
<evidence type="ECO:0000313" key="2">
    <source>
        <dbReference type="Proteomes" id="UP000290567"/>
    </source>
</evidence>
<dbReference type="AlphaFoldDB" id="A0A4P5P8U7"/>
<gene>
    <name evidence="1" type="ORF">NRIC_06050</name>
</gene>
<dbReference type="Proteomes" id="UP000290567">
    <property type="component" value="Unassembled WGS sequence"/>
</dbReference>
<comment type="caution">
    <text evidence="1">The sequence shown here is derived from an EMBL/GenBank/DDBJ whole genome shotgun (WGS) entry which is preliminary data.</text>
</comment>
<sequence length="39" mass="4307">MMGDYLSMVYENYDDNLAKLNAYSAKAIDGSVIILSSTE</sequence>
<name>A0A4P5P8U7_9ENTE</name>
<accession>A0A4P5P8U7</accession>
<dbReference type="EMBL" id="BJCC01000006">
    <property type="protein sequence ID" value="GCF92714.1"/>
    <property type="molecule type" value="Genomic_DNA"/>
</dbReference>